<protein>
    <submittedName>
        <fullName evidence="9">Disulfide bond formation protein B</fullName>
    </submittedName>
</protein>
<name>A0ABZ2RL41_ECTME</name>
<keyword evidence="2" id="KW-1003">Cell membrane</keyword>
<comment type="subcellular location">
    <subcellularLocation>
        <location evidence="1">Cell membrane</location>
        <topology evidence="1">Multi-pass membrane protein</topology>
    </subcellularLocation>
</comment>
<dbReference type="PANTHER" id="PTHR36570:SF3">
    <property type="entry name" value="DISULFIDE BOND FORMATION PROTEIN B"/>
    <property type="match status" value="1"/>
</dbReference>
<dbReference type="SUPFAM" id="SSF158442">
    <property type="entry name" value="DsbB-like"/>
    <property type="match status" value="1"/>
</dbReference>
<evidence type="ECO:0000256" key="8">
    <source>
        <dbReference type="SAM" id="Phobius"/>
    </source>
</evidence>
<evidence type="ECO:0000256" key="5">
    <source>
        <dbReference type="ARBA" id="ARBA00022989"/>
    </source>
</evidence>
<dbReference type="InterPro" id="IPR050183">
    <property type="entry name" value="DsbB"/>
</dbReference>
<proteinExistence type="predicted"/>
<keyword evidence="4" id="KW-0813">Transport</keyword>
<keyword evidence="3 8" id="KW-0812">Transmembrane</keyword>
<dbReference type="InterPro" id="IPR003752">
    <property type="entry name" value="DiS_bond_form_DsbB/BdbC"/>
</dbReference>
<dbReference type="Proteomes" id="UP001476583">
    <property type="component" value="Chromosome"/>
</dbReference>
<feature type="transmembrane region" description="Helical" evidence="8">
    <location>
        <begin position="142"/>
        <end position="162"/>
    </location>
</feature>
<reference evidence="9 10" key="1">
    <citation type="submission" date="2024-03" db="EMBL/GenBank/DDBJ databases">
        <title>Complete genome of BD2.</title>
        <authorList>
            <person name="Cao G."/>
        </authorList>
    </citation>
    <scope>NUCLEOTIDE SEQUENCE [LARGE SCALE GENOMIC DNA]</scope>
    <source>
        <strain evidence="9 10">BD2</strain>
    </source>
</reference>
<feature type="transmembrane region" description="Helical" evidence="8">
    <location>
        <begin position="44"/>
        <end position="61"/>
    </location>
</feature>
<accession>A0ABZ2RL41</accession>
<keyword evidence="5 8" id="KW-1133">Transmembrane helix</keyword>
<evidence type="ECO:0000256" key="4">
    <source>
        <dbReference type="ARBA" id="ARBA00022982"/>
    </source>
</evidence>
<dbReference type="Pfam" id="PF02600">
    <property type="entry name" value="DsbB"/>
    <property type="match status" value="1"/>
</dbReference>
<sequence>MMQSNRSIKPLLIIIILTSFGMLAGALSAQHWLGWEPCTLCVQIRLWLVCSGTAGLLVLMAEQLGIRWAGLPFLAVLLVASGMAVYDNVHLLLIETGVIESTSCSPFPFYAFYFPLHEWMPDIFMSAGVCGENDYKIFGLPFSVWTCLSVTALFVFVVYTLIKALRR</sequence>
<evidence type="ECO:0000313" key="9">
    <source>
        <dbReference type="EMBL" id="WXL27707.1"/>
    </source>
</evidence>
<keyword evidence="10" id="KW-1185">Reference proteome</keyword>
<evidence type="ECO:0000256" key="7">
    <source>
        <dbReference type="ARBA" id="ARBA00023284"/>
    </source>
</evidence>
<dbReference type="InterPro" id="IPR023380">
    <property type="entry name" value="DsbB-like_sf"/>
</dbReference>
<dbReference type="Gene3D" id="1.20.1550.10">
    <property type="entry name" value="DsbB-like"/>
    <property type="match status" value="1"/>
</dbReference>
<dbReference type="EMBL" id="CP148074">
    <property type="protein sequence ID" value="WXL27707.1"/>
    <property type="molecule type" value="Genomic_DNA"/>
</dbReference>
<dbReference type="PANTHER" id="PTHR36570">
    <property type="entry name" value="DISULFIDE BOND FORMATION PROTEIN B"/>
    <property type="match status" value="1"/>
</dbReference>
<evidence type="ECO:0000256" key="2">
    <source>
        <dbReference type="ARBA" id="ARBA00022475"/>
    </source>
</evidence>
<feature type="transmembrane region" description="Helical" evidence="8">
    <location>
        <begin position="68"/>
        <end position="86"/>
    </location>
</feature>
<keyword evidence="7" id="KW-0676">Redox-active center</keyword>
<keyword evidence="6 8" id="KW-0472">Membrane</keyword>
<evidence type="ECO:0000256" key="1">
    <source>
        <dbReference type="ARBA" id="ARBA00004651"/>
    </source>
</evidence>
<evidence type="ECO:0000256" key="3">
    <source>
        <dbReference type="ARBA" id="ARBA00022692"/>
    </source>
</evidence>
<keyword evidence="4" id="KW-0249">Electron transport</keyword>
<evidence type="ECO:0000256" key="6">
    <source>
        <dbReference type="ARBA" id="ARBA00023136"/>
    </source>
</evidence>
<evidence type="ECO:0000313" key="10">
    <source>
        <dbReference type="Proteomes" id="UP001476583"/>
    </source>
</evidence>
<organism evidence="9 10">
    <name type="scientific">Ectopseudomonas mendocina</name>
    <name type="common">Pseudomonas mendocina</name>
    <dbReference type="NCBI Taxonomy" id="300"/>
    <lineage>
        <taxon>Bacteria</taxon>
        <taxon>Pseudomonadati</taxon>
        <taxon>Pseudomonadota</taxon>
        <taxon>Gammaproteobacteria</taxon>
        <taxon>Pseudomonadales</taxon>
        <taxon>Pseudomonadaceae</taxon>
        <taxon>Ectopseudomonas</taxon>
    </lineage>
</organism>
<gene>
    <name evidence="9" type="ORF">WG219_09745</name>
</gene>